<evidence type="ECO:0000313" key="3">
    <source>
        <dbReference type="Proteomes" id="UP000050265"/>
    </source>
</evidence>
<gene>
    <name evidence="2" type="ORF">ALO35_102592</name>
</gene>
<proteinExistence type="predicted"/>
<dbReference type="EMBL" id="LJQP01000045">
    <property type="protein sequence ID" value="KPX76592.1"/>
    <property type="molecule type" value="Genomic_DNA"/>
</dbReference>
<dbReference type="AlphaFoldDB" id="A0A0P9TS36"/>
<feature type="region of interest" description="Disordered" evidence="1">
    <location>
        <begin position="1"/>
        <end position="27"/>
    </location>
</feature>
<feature type="compositionally biased region" description="Polar residues" evidence="1">
    <location>
        <begin position="1"/>
        <end position="13"/>
    </location>
</feature>
<evidence type="ECO:0000313" key="2">
    <source>
        <dbReference type="EMBL" id="KPX76592.1"/>
    </source>
</evidence>
<comment type="caution">
    <text evidence="2">The sequence shown here is derived from an EMBL/GenBank/DDBJ whole genome shotgun (WGS) entry which is preliminary data.</text>
</comment>
<evidence type="ECO:0000256" key="1">
    <source>
        <dbReference type="SAM" id="MobiDB-lite"/>
    </source>
</evidence>
<dbReference type="PATRIC" id="fig|53707.9.peg.6236"/>
<name>A0A0P9TS36_PSEAV</name>
<protein>
    <submittedName>
        <fullName evidence="2">Uncharacterized protein</fullName>
    </submittedName>
</protein>
<dbReference type="Proteomes" id="UP000050265">
    <property type="component" value="Unassembled WGS sequence"/>
</dbReference>
<sequence length="192" mass="21749">MDWHSMTSNSNFPNARDVTPVDQSGLSNVGSRKLVRRRRMMEQHVRALGRDNLSELESVERLVTSIGAEAFEADVRRLLNLYTVDTESAIQSISRLTHPSLVGMSETPFRIFQRLCDDLVLRAPLLLQRPSYRCRNGDNTAVPFELWLSIVRHAREHFDPAGLDAEFLVARMREGLSSKGAFDALIASKRPK</sequence>
<reference evidence="2 3" key="1">
    <citation type="submission" date="2015-09" db="EMBL/GenBank/DDBJ databases">
        <title>Genome announcement of multiple Pseudomonas syringae strains.</title>
        <authorList>
            <person name="Thakur S."/>
            <person name="Wang P.W."/>
            <person name="Gong Y."/>
            <person name="Weir B.S."/>
            <person name="Guttman D.S."/>
        </authorList>
    </citation>
    <scope>NUCLEOTIDE SEQUENCE [LARGE SCALE GENOMIC DNA]</scope>
    <source>
        <strain evidence="2 3">ICMP3507</strain>
    </source>
</reference>
<organism evidence="2 3">
    <name type="scientific">Pseudomonas amygdali pv. lachrymans</name>
    <name type="common">Pseudomonas syringae pv. lachrymans</name>
    <dbReference type="NCBI Taxonomy" id="53707"/>
    <lineage>
        <taxon>Bacteria</taxon>
        <taxon>Pseudomonadati</taxon>
        <taxon>Pseudomonadota</taxon>
        <taxon>Gammaproteobacteria</taxon>
        <taxon>Pseudomonadales</taxon>
        <taxon>Pseudomonadaceae</taxon>
        <taxon>Pseudomonas</taxon>
        <taxon>Pseudomonas amygdali</taxon>
    </lineage>
</organism>
<accession>A0A0P9TS36</accession>